<accession>A0A1G8TNT9</accession>
<dbReference type="InterPro" id="IPR005940">
    <property type="entry name" value="Anthranilate_Pribosyl_Tfrase"/>
</dbReference>
<keyword evidence="4" id="KW-0057">Aromatic amino acid biosynthesis</keyword>
<dbReference type="AlphaFoldDB" id="A0A1G8TNT9"/>
<dbReference type="Gene3D" id="3.40.1030.10">
    <property type="entry name" value="Nucleoside phosphorylase/phosphoribosyltransferase catalytic domain"/>
    <property type="match status" value="1"/>
</dbReference>
<dbReference type="GO" id="GO:0005829">
    <property type="term" value="C:cytosol"/>
    <property type="evidence" value="ECO:0007669"/>
    <property type="project" value="TreeGrafter"/>
</dbReference>
<name>A0A1G8TNT9_9PSEU</name>
<proteinExistence type="predicted"/>
<dbReference type="Pfam" id="PF00591">
    <property type="entry name" value="Glycos_transf_3"/>
    <property type="match status" value="1"/>
</dbReference>
<organism evidence="6 7">
    <name type="scientific">Lentzea albidocapillata subsp. violacea</name>
    <dbReference type="NCBI Taxonomy" id="128104"/>
    <lineage>
        <taxon>Bacteria</taxon>
        <taxon>Bacillati</taxon>
        <taxon>Actinomycetota</taxon>
        <taxon>Actinomycetes</taxon>
        <taxon>Pseudonocardiales</taxon>
        <taxon>Pseudonocardiaceae</taxon>
        <taxon>Lentzea</taxon>
    </lineage>
</organism>
<keyword evidence="3" id="KW-0028">Amino-acid biosynthesis</keyword>
<evidence type="ECO:0000313" key="6">
    <source>
        <dbReference type="EMBL" id="SDJ43073.1"/>
    </source>
</evidence>
<sequence>MTHDLLDALVNRRRPVELPMCRSFWDRLHDRRVDRAEAAAVLAALSTTMPDPAAVTTVVQSLHERRPAHGHDFPGAVNIVGTGGGPRTANISTAAAFVAAAMDVRVVKTGSRASSGGVGSIDLLDRLGIGLTRSYEETGHLLDRFGIAFAGYFVYPTELTRLARTVLPLDLRTIGRWINTVGPFLADLPVSAQLTGVSDATHLPALRALAKAQPEKRIWLCANDLGADELISFTANSVHGALDLQVGPVGDGDLTQLAASAQDDVVPHFLDLLTGRAPVAAVDTVCLNAAALAVAAGHEPDLPAGFRTARAAVADGAPRALAERMRRVVAHG</sequence>
<evidence type="ECO:0000256" key="4">
    <source>
        <dbReference type="ARBA" id="ARBA00023141"/>
    </source>
</evidence>
<dbReference type="SUPFAM" id="SSF52418">
    <property type="entry name" value="Nucleoside phosphorylase/phosphoribosyltransferase catalytic domain"/>
    <property type="match status" value="1"/>
</dbReference>
<dbReference type="InterPro" id="IPR000312">
    <property type="entry name" value="Glycosyl_Trfase_fam3"/>
</dbReference>
<keyword evidence="2 6" id="KW-0808">Transferase</keyword>
<keyword evidence="1 6" id="KW-0328">Glycosyltransferase</keyword>
<feature type="domain" description="Glycosyl transferase family 3" evidence="5">
    <location>
        <begin position="76"/>
        <end position="317"/>
    </location>
</feature>
<protein>
    <submittedName>
        <fullName evidence="6">Anthranilate phosphoribosyltransferase</fullName>
    </submittedName>
</protein>
<dbReference type="PANTHER" id="PTHR43285">
    <property type="entry name" value="ANTHRANILATE PHOSPHORIBOSYLTRANSFERASE"/>
    <property type="match status" value="1"/>
</dbReference>
<evidence type="ECO:0000256" key="1">
    <source>
        <dbReference type="ARBA" id="ARBA00022676"/>
    </source>
</evidence>
<dbReference type="PANTHER" id="PTHR43285:SF2">
    <property type="entry name" value="ANTHRANILATE PHOSPHORIBOSYLTRANSFERASE"/>
    <property type="match status" value="1"/>
</dbReference>
<dbReference type="Proteomes" id="UP000199682">
    <property type="component" value="Unassembled WGS sequence"/>
</dbReference>
<evidence type="ECO:0000259" key="5">
    <source>
        <dbReference type="Pfam" id="PF00591"/>
    </source>
</evidence>
<dbReference type="GO" id="GO:0004048">
    <property type="term" value="F:anthranilate phosphoribosyltransferase activity"/>
    <property type="evidence" value="ECO:0007669"/>
    <property type="project" value="InterPro"/>
</dbReference>
<evidence type="ECO:0000256" key="3">
    <source>
        <dbReference type="ARBA" id="ARBA00022822"/>
    </source>
</evidence>
<dbReference type="EMBL" id="FNET01000002">
    <property type="protein sequence ID" value="SDJ43073.1"/>
    <property type="molecule type" value="Genomic_DNA"/>
</dbReference>
<dbReference type="RefSeq" id="WP_090004579.1">
    <property type="nucleotide sequence ID" value="NZ_FNET01000002.1"/>
</dbReference>
<evidence type="ECO:0000256" key="2">
    <source>
        <dbReference type="ARBA" id="ARBA00022679"/>
    </source>
</evidence>
<dbReference type="GO" id="GO:0000162">
    <property type="term" value="P:L-tryptophan biosynthetic process"/>
    <property type="evidence" value="ECO:0007669"/>
    <property type="project" value="UniProtKB-KW"/>
</dbReference>
<evidence type="ECO:0000313" key="7">
    <source>
        <dbReference type="Proteomes" id="UP000199682"/>
    </source>
</evidence>
<reference evidence="7" key="1">
    <citation type="submission" date="2016-10" db="EMBL/GenBank/DDBJ databases">
        <authorList>
            <person name="Varghese N."/>
            <person name="Submissions S."/>
        </authorList>
    </citation>
    <scope>NUCLEOTIDE SEQUENCE [LARGE SCALE GENOMIC DNA]</scope>
    <source>
        <strain evidence="7">DSM 44796</strain>
    </source>
</reference>
<dbReference type="InterPro" id="IPR035902">
    <property type="entry name" value="Nuc_phospho_transferase"/>
</dbReference>
<gene>
    <name evidence="6" type="ORF">SAMN04488074_10244</name>
</gene>
<keyword evidence="3" id="KW-0822">Tryptophan biosynthesis</keyword>